<dbReference type="PANTHER" id="PTHR24198">
    <property type="entry name" value="ANKYRIN REPEAT AND PROTEIN KINASE DOMAIN-CONTAINING PROTEIN"/>
    <property type="match status" value="1"/>
</dbReference>
<protein>
    <submittedName>
        <fullName evidence="4">Ankyrin</fullName>
    </submittedName>
</protein>
<dbReference type="SUPFAM" id="SSF48403">
    <property type="entry name" value="Ankyrin repeat"/>
    <property type="match status" value="1"/>
</dbReference>
<evidence type="ECO:0000256" key="2">
    <source>
        <dbReference type="ARBA" id="ARBA00023043"/>
    </source>
</evidence>
<organism evidence="4 5">
    <name type="scientific">Hesseltinella vesiculosa</name>
    <dbReference type="NCBI Taxonomy" id="101127"/>
    <lineage>
        <taxon>Eukaryota</taxon>
        <taxon>Fungi</taxon>
        <taxon>Fungi incertae sedis</taxon>
        <taxon>Mucoromycota</taxon>
        <taxon>Mucoromycotina</taxon>
        <taxon>Mucoromycetes</taxon>
        <taxon>Mucorales</taxon>
        <taxon>Cunninghamellaceae</taxon>
        <taxon>Hesseltinella</taxon>
    </lineage>
</organism>
<evidence type="ECO:0000256" key="3">
    <source>
        <dbReference type="PROSITE-ProRule" id="PRU00023"/>
    </source>
</evidence>
<feature type="repeat" description="ANK" evidence="3">
    <location>
        <begin position="129"/>
        <end position="151"/>
    </location>
</feature>
<keyword evidence="5" id="KW-1185">Reference proteome</keyword>
<dbReference type="PROSITE" id="PS50297">
    <property type="entry name" value="ANK_REP_REGION"/>
    <property type="match status" value="2"/>
</dbReference>
<dbReference type="Gene3D" id="1.25.40.20">
    <property type="entry name" value="Ankyrin repeat-containing domain"/>
    <property type="match status" value="3"/>
</dbReference>
<evidence type="ECO:0000313" key="5">
    <source>
        <dbReference type="Proteomes" id="UP000242146"/>
    </source>
</evidence>
<keyword evidence="2 3" id="KW-0040">ANK repeat</keyword>
<dbReference type="AlphaFoldDB" id="A0A1X2GN76"/>
<dbReference type="InterPro" id="IPR036770">
    <property type="entry name" value="Ankyrin_rpt-contain_sf"/>
</dbReference>
<comment type="caution">
    <text evidence="4">The sequence shown here is derived from an EMBL/GenBank/DDBJ whole genome shotgun (WGS) entry which is preliminary data.</text>
</comment>
<feature type="repeat" description="ANK" evidence="3">
    <location>
        <begin position="276"/>
        <end position="308"/>
    </location>
</feature>
<dbReference type="PANTHER" id="PTHR24198:SF165">
    <property type="entry name" value="ANKYRIN REPEAT-CONTAINING PROTEIN-RELATED"/>
    <property type="match status" value="1"/>
</dbReference>
<evidence type="ECO:0000313" key="4">
    <source>
        <dbReference type="EMBL" id="ORX57512.1"/>
    </source>
</evidence>
<feature type="repeat" description="ANK" evidence="3">
    <location>
        <begin position="96"/>
        <end position="128"/>
    </location>
</feature>
<dbReference type="Proteomes" id="UP000242146">
    <property type="component" value="Unassembled WGS sequence"/>
</dbReference>
<dbReference type="Pfam" id="PF12796">
    <property type="entry name" value="Ank_2"/>
    <property type="match status" value="2"/>
</dbReference>
<accession>A0A1X2GN76</accession>
<proteinExistence type="predicted"/>
<reference evidence="4 5" key="1">
    <citation type="submission" date="2016-07" db="EMBL/GenBank/DDBJ databases">
        <title>Pervasive Adenine N6-methylation of Active Genes in Fungi.</title>
        <authorList>
            <consortium name="DOE Joint Genome Institute"/>
            <person name="Mondo S.J."/>
            <person name="Dannebaum R.O."/>
            <person name="Kuo R.C."/>
            <person name="Labutti K."/>
            <person name="Haridas S."/>
            <person name="Kuo A."/>
            <person name="Salamov A."/>
            <person name="Ahrendt S.R."/>
            <person name="Lipzen A."/>
            <person name="Sullivan W."/>
            <person name="Andreopoulos W.B."/>
            <person name="Clum A."/>
            <person name="Lindquist E."/>
            <person name="Daum C."/>
            <person name="Ramamoorthy G.K."/>
            <person name="Gryganskyi A."/>
            <person name="Culley D."/>
            <person name="Magnuson J.K."/>
            <person name="James T.Y."/>
            <person name="O'Malley M.A."/>
            <person name="Stajich J.E."/>
            <person name="Spatafora J.W."/>
            <person name="Visel A."/>
            <person name="Grigoriev I.V."/>
        </authorList>
    </citation>
    <scope>NUCLEOTIDE SEQUENCE [LARGE SCALE GENOMIC DNA]</scope>
    <source>
        <strain evidence="4 5">NRRL 3301</strain>
    </source>
</reference>
<gene>
    <name evidence="4" type="ORF">DM01DRAFT_1372538</name>
</gene>
<dbReference type="STRING" id="101127.A0A1X2GN76"/>
<dbReference type="InterPro" id="IPR002110">
    <property type="entry name" value="Ankyrin_rpt"/>
</dbReference>
<dbReference type="SMART" id="SM00248">
    <property type="entry name" value="ANK"/>
    <property type="match status" value="5"/>
</dbReference>
<dbReference type="OrthoDB" id="539213at2759"/>
<evidence type="ECO:0000256" key="1">
    <source>
        <dbReference type="ARBA" id="ARBA00022737"/>
    </source>
</evidence>
<dbReference type="PROSITE" id="PS50088">
    <property type="entry name" value="ANK_REPEAT"/>
    <property type="match status" value="3"/>
</dbReference>
<name>A0A1X2GN76_9FUNG</name>
<sequence>MGSNPKDTLSPALIDLIRATPAAVLNQADRHGDGLVHFAARAYALPLLTALHDHGANMMLVNEHGRQPLHEALGDLACTQYLLATCHVNANAMKRGDWTPVMIATNKDDLATVQLLVRHGALLDLKTKDRRTALHMAVQQGNVELVQFLIKACPANLLAETKSGRIPVQMAAALTDNLAATGHRLTQDFLATHRHEQLSHRDQAGCTVLVDAIVANQLATVAWLATTAGADLSTRDALGRQGWHHAAMLGHVAMLRLWHQLTLQDLVGLNQPDTWDHWTPLMHAARHNHLDAVQCLLELGADTSLLDKLGRSAKDIALLWQHHAVAQLLSMQDK</sequence>
<dbReference type="EMBL" id="MCGT01000008">
    <property type="protein sequence ID" value="ORX57512.1"/>
    <property type="molecule type" value="Genomic_DNA"/>
</dbReference>
<keyword evidence="1" id="KW-0677">Repeat</keyword>